<evidence type="ECO:0000313" key="11">
    <source>
        <dbReference type="Proteomes" id="UP001417504"/>
    </source>
</evidence>
<protein>
    <recommendedName>
        <fullName evidence="9">RNA polymerase II subunit A C-terminal domain phosphatase SSU72</fullName>
        <shortName evidence="9">CTD phosphatase SSU72</shortName>
        <ecNumber evidence="9">3.1.3.16</ecNumber>
    </recommendedName>
</protein>
<comment type="catalytic activity">
    <reaction evidence="7 9">
        <text>O-phospho-L-seryl-[protein] + H2O = L-seryl-[protein] + phosphate</text>
        <dbReference type="Rhea" id="RHEA:20629"/>
        <dbReference type="Rhea" id="RHEA-COMP:9863"/>
        <dbReference type="Rhea" id="RHEA-COMP:11604"/>
        <dbReference type="ChEBI" id="CHEBI:15377"/>
        <dbReference type="ChEBI" id="CHEBI:29999"/>
        <dbReference type="ChEBI" id="CHEBI:43474"/>
        <dbReference type="ChEBI" id="CHEBI:83421"/>
        <dbReference type="EC" id="3.1.3.16"/>
    </reaction>
</comment>
<keyword evidence="3 9" id="KW-0507">mRNA processing</keyword>
<gene>
    <name evidence="10" type="ORF">Sjap_006636</name>
</gene>
<comment type="caution">
    <text evidence="10">The sequence shown here is derived from an EMBL/GenBank/DDBJ whole genome shotgun (WGS) entry which is preliminary data.</text>
</comment>
<comment type="catalytic activity">
    <reaction evidence="8 9">
        <text>O-phospho-L-threonyl-[protein] + H2O = L-threonyl-[protein] + phosphate</text>
        <dbReference type="Rhea" id="RHEA:47004"/>
        <dbReference type="Rhea" id="RHEA-COMP:11060"/>
        <dbReference type="Rhea" id="RHEA-COMP:11605"/>
        <dbReference type="ChEBI" id="CHEBI:15377"/>
        <dbReference type="ChEBI" id="CHEBI:30013"/>
        <dbReference type="ChEBI" id="CHEBI:43474"/>
        <dbReference type="ChEBI" id="CHEBI:61977"/>
        <dbReference type="EC" id="3.1.3.16"/>
    </reaction>
</comment>
<name>A0AAP0K7W3_9MAGN</name>
<dbReference type="AlphaFoldDB" id="A0AAP0K7W3"/>
<evidence type="ECO:0000256" key="1">
    <source>
        <dbReference type="ARBA" id="ARBA00004123"/>
    </source>
</evidence>
<organism evidence="10 11">
    <name type="scientific">Stephania japonica</name>
    <dbReference type="NCBI Taxonomy" id="461633"/>
    <lineage>
        <taxon>Eukaryota</taxon>
        <taxon>Viridiplantae</taxon>
        <taxon>Streptophyta</taxon>
        <taxon>Embryophyta</taxon>
        <taxon>Tracheophyta</taxon>
        <taxon>Spermatophyta</taxon>
        <taxon>Magnoliopsida</taxon>
        <taxon>Ranunculales</taxon>
        <taxon>Menispermaceae</taxon>
        <taxon>Menispermoideae</taxon>
        <taxon>Cissampelideae</taxon>
        <taxon>Stephania</taxon>
    </lineage>
</organism>
<sequence>MLNHKRREREDNIDKAIRAIYTRQWIAKTTHLERALPTWRLECMDCKEIGRKRCYCNQGTRFVQVVLVINLEVKDNHEEAAVGARLITLDICQEMEEILMVVEVVLLLAFGDSEGGWDAGDFDRRLGV</sequence>
<evidence type="ECO:0000256" key="6">
    <source>
        <dbReference type="ARBA" id="ARBA00023242"/>
    </source>
</evidence>
<evidence type="ECO:0000256" key="4">
    <source>
        <dbReference type="ARBA" id="ARBA00022801"/>
    </source>
</evidence>
<comment type="subcellular location">
    <subcellularLocation>
        <location evidence="1 9">Nucleus</location>
    </subcellularLocation>
</comment>
<dbReference type="EMBL" id="JBBNAE010000002">
    <property type="protein sequence ID" value="KAK9146733.1"/>
    <property type="molecule type" value="Genomic_DNA"/>
</dbReference>
<dbReference type="GO" id="GO:0004722">
    <property type="term" value="F:protein serine/threonine phosphatase activity"/>
    <property type="evidence" value="ECO:0007669"/>
    <property type="project" value="UniProtKB-UniRule"/>
</dbReference>
<evidence type="ECO:0000256" key="8">
    <source>
        <dbReference type="ARBA" id="ARBA00048336"/>
    </source>
</evidence>
<dbReference type="Proteomes" id="UP001417504">
    <property type="component" value="Unassembled WGS sequence"/>
</dbReference>
<dbReference type="InterPro" id="IPR006811">
    <property type="entry name" value="RNA_pol_II_suA"/>
</dbReference>
<dbReference type="GO" id="GO:0005634">
    <property type="term" value="C:nucleus"/>
    <property type="evidence" value="ECO:0007669"/>
    <property type="project" value="UniProtKB-SubCell"/>
</dbReference>
<comment type="function">
    <text evidence="9">Protein phosphatase that catalyzes the dephosphorylation of the C-terminal domain of RNA polymerase II. Plays a role in RNA processing and termination.</text>
</comment>
<keyword evidence="5 9" id="KW-0904">Protein phosphatase</keyword>
<evidence type="ECO:0000256" key="5">
    <source>
        <dbReference type="ARBA" id="ARBA00022912"/>
    </source>
</evidence>
<accession>A0AAP0K7W3</accession>
<dbReference type="Gene3D" id="3.40.50.2300">
    <property type="match status" value="1"/>
</dbReference>
<dbReference type="Pfam" id="PF04722">
    <property type="entry name" value="Ssu72"/>
    <property type="match status" value="1"/>
</dbReference>
<keyword evidence="4 9" id="KW-0378">Hydrolase</keyword>
<keyword evidence="11" id="KW-1185">Reference proteome</keyword>
<comment type="similarity">
    <text evidence="2 9">Belongs to the SSU72 phosphatase family.</text>
</comment>
<keyword evidence="6 9" id="KW-0539">Nucleus</keyword>
<evidence type="ECO:0000256" key="2">
    <source>
        <dbReference type="ARBA" id="ARBA00008978"/>
    </source>
</evidence>
<evidence type="ECO:0000313" key="10">
    <source>
        <dbReference type="EMBL" id="KAK9146733.1"/>
    </source>
</evidence>
<proteinExistence type="inferred from homology"/>
<dbReference type="GO" id="GO:0006397">
    <property type="term" value="P:mRNA processing"/>
    <property type="evidence" value="ECO:0007669"/>
    <property type="project" value="UniProtKB-KW"/>
</dbReference>
<evidence type="ECO:0000256" key="7">
    <source>
        <dbReference type="ARBA" id="ARBA00047761"/>
    </source>
</evidence>
<reference evidence="10 11" key="1">
    <citation type="submission" date="2024-01" db="EMBL/GenBank/DDBJ databases">
        <title>Genome assemblies of Stephania.</title>
        <authorList>
            <person name="Yang L."/>
        </authorList>
    </citation>
    <scope>NUCLEOTIDE SEQUENCE [LARGE SCALE GENOMIC DNA]</scope>
    <source>
        <strain evidence="10">QJT</strain>
        <tissue evidence="10">Leaf</tissue>
    </source>
</reference>
<dbReference type="EC" id="3.1.3.16" evidence="9"/>
<evidence type="ECO:0000256" key="3">
    <source>
        <dbReference type="ARBA" id="ARBA00022664"/>
    </source>
</evidence>
<evidence type="ECO:0000256" key="9">
    <source>
        <dbReference type="RuleBase" id="RU369031"/>
    </source>
</evidence>